<reference evidence="4 5" key="1">
    <citation type="submission" date="2024-01" db="EMBL/GenBank/DDBJ databases">
        <title>Comparative genomics of Cryptococcus and Kwoniella reveals pathogenesis evolution and contrasting modes of karyotype evolution via chromosome fusion or intercentromeric recombination.</title>
        <authorList>
            <person name="Coelho M.A."/>
            <person name="David-Palma M."/>
            <person name="Shea T."/>
            <person name="Bowers K."/>
            <person name="McGinley-Smith S."/>
            <person name="Mohammad A.W."/>
            <person name="Gnirke A."/>
            <person name="Yurkov A.M."/>
            <person name="Nowrousian M."/>
            <person name="Sun S."/>
            <person name="Cuomo C.A."/>
            <person name="Heitman J."/>
        </authorList>
    </citation>
    <scope>NUCLEOTIDE SEQUENCE [LARGE SCALE GENOMIC DNA]</scope>
    <source>
        <strain evidence="4 5">CBS 6074</strain>
    </source>
</reference>
<evidence type="ECO:0000313" key="5">
    <source>
        <dbReference type="Proteomes" id="UP001355207"/>
    </source>
</evidence>
<dbReference type="Proteomes" id="UP001355207">
    <property type="component" value="Chromosome 7"/>
</dbReference>
<dbReference type="SUPFAM" id="SSF143800">
    <property type="entry name" value="L28p-like"/>
    <property type="match status" value="1"/>
</dbReference>
<name>A0AAX4K1Y2_9TREE</name>
<proteinExistence type="predicted"/>
<dbReference type="RefSeq" id="XP_066077526.1">
    <property type="nucleotide sequence ID" value="XM_066221429.1"/>
</dbReference>
<dbReference type="EMBL" id="CP144104">
    <property type="protein sequence ID" value="WWC90763.1"/>
    <property type="molecule type" value="Genomic_DNA"/>
</dbReference>
<organism evidence="4 5">
    <name type="scientific">Kwoniella dendrophila CBS 6074</name>
    <dbReference type="NCBI Taxonomy" id="1295534"/>
    <lineage>
        <taxon>Eukaryota</taxon>
        <taxon>Fungi</taxon>
        <taxon>Dikarya</taxon>
        <taxon>Basidiomycota</taxon>
        <taxon>Agaricomycotina</taxon>
        <taxon>Tremellomycetes</taxon>
        <taxon>Tremellales</taxon>
        <taxon>Cryptococcaceae</taxon>
        <taxon>Kwoniella</taxon>
    </lineage>
</organism>
<evidence type="ECO:0000256" key="2">
    <source>
        <dbReference type="ARBA" id="ARBA00023274"/>
    </source>
</evidence>
<keyword evidence="2" id="KW-0687">Ribonucleoprotein</keyword>
<protein>
    <submittedName>
        <fullName evidence="4">Uncharacterized protein</fullName>
    </submittedName>
</protein>
<feature type="compositionally biased region" description="Polar residues" evidence="3">
    <location>
        <begin position="28"/>
        <end position="37"/>
    </location>
</feature>
<dbReference type="InterPro" id="IPR034704">
    <property type="entry name" value="Ribosomal_bL28/bL31-like_sf"/>
</dbReference>
<evidence type="ECO:0000256" key="3">
    <source>
        <dbReference type="SAM" id="MobiDB-lite"/>
    </source>
</evidence>
<keyword evidence="1" id="KW-0689">Ribosomal protein</keyword>
<keyword evidence="5" id="KW-1185">Reference proteome</keyword>
<evidence type="ECO:0000313" key="4">
    <source>
        <dbReference type="EMBL" id="WWC90763.1"/>
    </source>
</evidence>
<dbReference type="AlphaFoldDB" id="A0AAX4K1Y2"/>
<dbReference type="GO" id="GO:1990904">
    <property type="term" value="C:ribonucleoprotein complex"/>
    <property type="evidence" value="ECO:0007669"/>
    <property type="project" value="UniProtKB-KW"/>
</dbReference>
<gene>
    <name evidence="4" type="ORF">L201_005700</name>
</gene>
<feature type="region of interest" description="Disordered" evidence="3">
    <location>
        <begin position="19"/>
        <end position="43"/>
    </location>
</feature>
<accession>A0AAX4K1Y2</accession>
<evidence type="ECO:0000256" key="1">
    <source>
        <dbReference type="ARBA" id="ARBA00022980"/>
    </source>
</evidence>
<sequence>MSLSTKNIPNLTNLLSRRTNPAIIPISPTRSGNNKPKSLQKTKRTFKPNVTRVDWPINLLSESTLGNLNNPGTLLPKLRGVKMQMRKIRDVEKAGGIEGLLLSRPAKHLTPLGGYLRSQVFNQLHRIRIDLEAEKSAREAALSLEDGTELNQDKLEGNSHKLDLPLLNQ</sequence>
<dbReference type="GO" id="GO:0005840">
    <property type="term" value="C:ribosome"/>
    <property type="evidence" value="ECO:0007669"/>
    <property type="project" value="UniProtKB-KW"/>
</dbReference>
<dbReference type="GeneID" id="91096370"/>